<evidence type="ECO:0000313" key="3">
    <source>
        <dbReference type="Proteomes" id="UP000001021"/>
    </source>
</evidence>
<dbReference type="Pfam" id="PF03135">
    <property type="entry name" value="CagE_TrbE_VirB"/>
    <property type="match status" value="1"/>
</dbReference>
<dbReference type="SUPFAM" id="SSF52540">
    <property type="entry name" value="P-loop containing nucleoside triphosphate hydrolases"/>
    <property type="match status" value="1"/>
</dbReference>
<dbReference type="InterPro" id="IPR027417">
    <property type="entry name" value="P-loop_NTPase"/>
</dbReference>
<dbReference type="HOGENOM" id="CLU_008341_3_0_5"/>
<feature type="domain" description="CagE TrbE VirB component of type IV transporter system central" evidence="1">
    <location>
        <begin position="231"/>
        <end position="385"/>
    </location>
</feature>
<dbReference type="EMBL" id="CR925678">
    <property type="protein sequence ID" value="CAI27338.1"/>
    <property type="molecule type" value="Genomic_DNA"/>
</dbReference>
<dbReference type="Gene3D" id="3.40.50.300">
    <property type="entry name" value="P-loop containing nucleotide triphosphate hydrolases"/>
    <property type="match status" value="1"/>
</dbReference>
<name>A0A0H3M6T7_EHRRW</name>
<dbReference type="KEGG" id="erw:ERWE_CDS_08440"/>
<dbReference type="eggNOG" id="COG3451">
    <property type="taxonomic scope" value="Bacteria"/>
</dbReference>
<proteinExistence type="predicted"/>
<dbReference type="Proteomes" id="UP000001021">
    <property type="component" value="Chromosome"/>
</dbReference>
<keyword evidence="3" id="KW-1185">Reference proteome</keyword>
<sequence>MSFIKEIIGNSDVDNCIMKEHDNTYNKGNFVPAACHYDENTILNKNGELLQIIKIEDYVLNTQDTDLRTIVRNSIASSVTTPEVSFWIYTIRKLHKFDLSRESIDDVSDVIHETHMKYVGQQVTYINELYIAVVTHNLPENIKSLLGALSFPYVKNKHKEFLKNKLVRLNKITGSILENLKGFEARKLGLLPNNEGKTRSELIEFFFYLTTMRYKECLLDVADIAGVCACYDISMGFNTFKISDRDSHKFGAILAIKDYHESPLDSVDGCLQQNCEFMIVEIMKFTKGKNVVKFFQKQAQLLEVSNDVHLKQATNIDEFVSTDVSSCLNFCERKINFVIASDTLQQLQININKFIISLSSLGILCVRSDLTMEDDFWAHLPGNFSHVLNIRYTLTKYACAFALLHYFPSGALQGNKWGQAITIFFSNKGRPYFFSFHVKDRGHTLMVGSPQSSVTVLLHFLLLESRKFDTRIIILDYRGKSIIFTKAINGKYYRADHRPDHHEVSFNFFQLEDSDVNRKIISGILQRMSCVNVANMSEEMRNTIDEIVEYIFSLPIEDRNIGSITDHVSRLGKNASRWVNDGEFAHLLKDGVNIDWSAKILGLNVGVVLSNPQCAAVIIYYFLSILVNYLDGSPTILVVDESWILDYVFTSDQELDDWVEMMSQLNVVIIFSGENIPAVVSSSVICGFNKHVETQIFMPNSVSTNKLYMKAFNLSKTECNTMFQMPSQEGYFFVKQCNVSIVLSFQLPNIPEANVLTATQETIRYMYESINSCGNDAKEWLPAFYSKCNK</sequence>
<dbReference type="AlphaFoldDB" id="A0A0H3M6T7"/>
<gene>
    <name evidence="2" type="primary">virB4</name>
    <name evidence="2" type="ordered locus">ERWE_CDS_08440</name>
</gene>
<organism evidence="2 3">
    <name type="scientific">Ehrlichia ruminantium (strain Welgevonden)</name>
    <dbReference type="NCBI Taxonomy" id="254945"/>
    <lineage>
        <taxon>Bacteria</taxon>
        <taxon>Pseudomonadati</taxon>
        <taxon>Pseudomonadota</taxon>
        <taxon>Alphaproteobacteria</taxon>
        <taxon>Rickettsiales</taxon>
        <taxon>Anaplasmataceae</taxon>
        <taxon>Ehrlichia</taxon>
    </lineage>
</organism>
<dbReference type="RefSeq" id="WP_011155477.1">
    <property type="nucleotide sequence ID" value="NC_005295.2"/>
</dbReference>
<dbReference type="InterPro" id="IPR018145">
    <property type="entry name" value="CagE_TrbE_VirB_cntrl_dom"/>
</dbReference>
<dbReference type="GO" id="GO:0005524">
    <property type="term" value="F:ATP binding"/>
    <property type="evidence" value="ECO:0007669"/>
    <property type="project" value="InterPro"/>
</dbReference>
<evidence type="ECO:0000259" key="1">
    <source>
        <dbReference type="Pfam" id="PF03135"/>
    </source>
</evidence>
<accession>A0A0H3M6T7</accession>
<dbReference type="KEGG" id="eru:Erum7980"/>
<evidence type="ECO:0000313" key="2">
    <source>
        <dbReference type="EMBL" id="CAI27338.1"/>
    </source>
</evidence>
<reference evidence="2 3" key="1">
    <citation type="journal article" date="2006" name="J. Bacteriol.">
        <title>Comparative genomic analysis of three strains of Ehrlichia ruminantium reveals an active process of genome size plasticity.</title>
        <authorList>
            <person name="Frutos R."/>
            <person name="Viari A."/>
            <person name="Ferraz C."/>
            <person name="Morgat A."/>
            <person name="Eychenie S."/>
            <person name="Kandassami Y."/>
            <person name="Chantal I."/>
            <person name="Bensaid A."/>
            <person name="Coissac E."/>
            <person name="Vachiery N."/>
            <person name="Demaille J."/>
            <person name="Martinez D."/>
        </authorList>
    </citation>
    <scope>NUCLEOTIDE SEQUENCE [LARGE SCALE GENOMIC DNA]</scope>
    <source>
        <strain evidence="2 3">Welgevonden</strain>
    </source>
</reference>
<protein>
    <submittedName>
        <fullName evidence="2">VirB4 protein</fullName>
    </submittedName>
</protein>
<dbReference type="GeneID" id="33057576"/>